<accession>A0A4S2GWD5</accession>
<name>A0A4S2GWD5_9PROT</name>
<dbReference type="PROSITE" id="PS01156">
    <property type="entry name" value="TONB_DEPENDENT_REC_2"/>
    <property type="match status" value="1"/>
</dbReference>
<dbReference type="Gene3D" id="2.170.130.10">
    <property type="entry name" value="TonB-dependent receptor, plug domain"/>
    <property type="match status" value="1"/>
</dbReference>
<evidence type="ECO:0000256" key="5">
    <source>
        <dbReference type="ARBA" id="ARBA00022729"/>
    </source>
</evidence>
<dbReference type="PANTHER" id="PTHR47234">
    <property type="match status" value="1"/>
</dbReference>
<dbReference type="InterPro" id="IPR010917">
    <property type="entry name" value="TonB_rcpt_CS"/>
</dbReference>
<dbReference type="GO" id="GO:0009279">
    <property type="term" value="C:cell outer membrane"/>
    <property type="evidence" value="ECO:0007669"/>
    <property type="project" value="UniProtKB-SubCell"/>
</dbReference>
<evidence type="ECO:0000256" key="11">
    <source>
        <dbReference type="RuleBase" id="RU003357"/>
    </source>
</evidence>
<evidence type="ECO:0000313" key="16">
    <source>
        <dbReference type="Proteomes" id="UP000308054"/>
    </source>
</evidence>
<evidence type="ECO:0000256" key="8">
    <source>
        <dbReference type="ARBA" id="ARBA00023237"/>
    </source>
</evidence>
<dbReference type="EMBL" id="SRXW01000008">
    <property type="protein sequence ID" value="TGY87121.1"/>
    <property type="molecule type" value="Genomic_DNA"/>
</dbReference>
<evidence type="ECO:0000256" key="9">
    <source>
        <dbReference type="PROSITE-ProRule" id="PRU01360"/>
    </source>
</evidence>
<evidence type="ECO:0000256" key="10">
    <source>
        <dbReference type="PROSITE-ProRule" id="PRU10144"/>
    </source>
</evidence>
<dbReference type="OrthoDB" id="7051241at2"/>
<feature type="short sequence motif" description="TonB C-terminal box" evidence="10">
    <location>
        <begin position="978"/>
        <end position="995"/>
    </location>
</feature>
<keyword evidence="7 9" id="KW-0472">Membrane</keyword>
<dbReference type="PANTHER" id="PTHR47234:SF2">
    <property type="entry name" value="TONB-DEPENDENT RECEPTOR"/>
    <property type="match status" value="1"/>
</dbReference>
<evidence type="ECO:0000256" key="1">
    <source>
        <dbReference type="ARBA" id="ARBA00004571"/>
    </source>
</evidence>
<keyword evidence="2 9" id="KW-0813">Transport</keyword>
<keyword evidence="6 11" id="KW-0798">TonB box</keyword>
<comment type="similarity">
    <text evidence="9 11">Belongs to the TonB-dependent receptor family.</text>
</comment>
<evidence type="ECO:0000256" key="6">
    <source>
        <dbReference type="ARBA" id="ARBA00023077"/>
    </source>
</evidence>
<dbReference type="Pfam" id="PF07715">
    <property type="entry name" value="Plug"/>
    <property type="match status" value="1"/>
</dbReference>
<keyword evidence="16" id="KW-1185">Reference proteome</keyword>
<keyword evidence="5" id="KW-0732">Signal</keyword>
<protein>
    <submittedName>
        <fullName evidence="15">TonB-dependent receptor</fullName>
    </submittedName>
</protein>
<comment type="subcellular location">
    <subcellularLocation>
        <location evidence="1 9">Cell outer membrane</location>
        <topology evidence="1 9">Multi-pass membrane protein</topology>
    </subcellularLocation>
</comment>
<organism evidence="15 16">
    <name type="scientific">Marinicauda algicola</name>
    <dbReference type="NCBI Taxonomy" id="2029849"/>
    <lineage>
        <taxon>Bacteria</taxon>
        <taxon>Pseudomonadati</taxon>
        <taxon>Pseudomonadota</taxon>
        <taxon>Alphaproteobacteria</taxon>
        <taxon>Maricaulales</taxon>
        <taxon>Maricaulaceae</taxon>
        <taxon>Marinicauda</taxon>
    </lineage>
</organism>
<dbReference type="InterPro" id="IPR036942">
    <property type="entry name" value="Beta-barrel_TonB_sf"/>
</dbReference>
<feature type="domain" description="TonB-dependent receptor-like beta-barrel" evidence="13">
    <location>
        <begin position="427"/>
        <end position="955"/>
    </location>
</feature>
<keyword evidence="15" id="KW-0675">Receptor</keyword>
<dbReference type="Gene3D" id="2.40.170.20">
    <property type="entry name" value="TonB-dependent receptor, beta-barrel domain"/>
    <property type="match status" value="1"/>
</dbReference>
<feature type="domain" description="TonB-dependent receptor plug" evidence="14">
    <location>
        <begin position="58"/>
        <end position="167"/>
    </location>
</feature>
<gene>
    <name evidence="15" type="ORF">E5163_16345</name>
</gene>
<dbReference type="InterPro" id="IPR037066">
    <property type="entry name" value="Plug_dom_sf"/>
</dbReference>
<evidence type="ECO:0000256" key="3">
    <source>
        <dbReference type="ARBA" id="ARBA00022452"/>
    </source>
</evidence>
<dbReference type="PROSITE" id="PS52016">
    <property type="entry name" value="TONB_DEPENDENT_REC_3"/>
    <property type="match status" value="1"/>
</dbReference>
<evidence type="ECO:0000256" key="4">
    <source>
        <dbReference type="ARBA" id="ARBA00022692"/>
    </source>
</evidence>
<proteinExistence type="inferred from homology"/>
<keyword evidence="3 9" id="KW-1134">Transmembrane beta strand</keyword>
<comment type="caution">
    <text evidence="15">The sequence shown here is derived from an EMBL/GenBank/DDBJ whole genome shotgun (WGS) entry which is preliminary data.</text>
</comment>
<keyword evidence="4 9" id="KW-0812">Transmembrane</keyword>
<evidence type="ECO:0000259" key="14">
    <source>
        <dbReference type="Pfam" id="PF07715"/>
    </source>
</evidence>
<evidence type="ECO:0000256" key="12">
    <source>
        <dbReference type="SAM" id="MobiDB-lite"/>
    </source>
</evidence>
<evidence type="ECO:0000256" key="7">
    <source>
        <dbReference type="ARBA" id="ARBA00023136"/>
    </source>
</evidence>
<evidence type="ECO:0000256" key="2">
    <source>
        <dbReference type="ARBA" id="ARBA00022448"/>
    </source>
</evidence>
<dbReference type="Pfam" id="PF00593">
    <property type="entry name" value="TonB_dep_Rec_b-barrel"/>
    <property type="match status" value="1"/>
</dbReference>
<dbReference type="AlphaFoldDB" id="A0A4S2GWD5"/>
<dbReference type="Proteomes" id="UP000308054">
    <property type="component" value="Unassembled WGS sequence"/>
</dbReference>
<evidence type="ECO:0000313" key="15">
    <source>
        <dbReference type="EMBL" id="TGY87121.1"/>
    </source>
</evidence>
<feature type="region of interest" description="Disordered" evidence="12">
    <location>
        <begin position="16"/>
        <end position="37"/>
    </location>
</feature>
<reference evidence="15 16" key="1">
    <citation type="journal article" date="2017" name="Int. J. Syst. Evol. Microbiol.">
        <title>Marinicauda algicola sp. nov., isolated from a marine red alga Rhodosorus marinus.</title>
        <authorList>
            <person name="Jeong S.E."/>
            <person name="Jeon S.H."/>
            <person name="Chun B.H."/>
            <person name="Kim D.W."/>
            <person name="Jeon C.O."/>
        </authorList>
    </citation>
    <scope>NUCLEOTIDE SEQUENCE [LARGE SCALE GENOMIC DNA]</scope>
    <source>
        <strain evidence="15 16">JCM 31718</strain>
    </source>
</reference>
<dbReference type="InterPro" id="IPR000531">
    <property type="entry name" value="Beta-barrel_TonB"/>
</dbReference>
<feature type="compositionally biased region" description="Basic and acidic residues" evidence="12">
    <location>
        <begin position="28"/>
        <end position="37"/>
    </location>
</feature>
<keyword evidence="8 9" id="KW-0998">Cell outer membrane</keyword>
<dbReference type="InterPro" id="IPR012910">
    <property type="entry name" value="Plug_dom"/>
</dbReference>
<sequence>MASTLLTGLGLSAPAWAQEPLEEPAAPTRDEASDIRDQEDVVVVTGTRIRSANLVAVSPVTQIDAQEIADRGILRVEDMINTLPQAFAAQGSNISNGASGTATVNLRGLGSVRTLVLQNGRRLPFGSPIAGAQAADLNQVPAQLIERVEVLTGGASAVYGSDAISGVVNFIMVDDFEGLELDAQYSFYQHHNDHSIQSLIEEFNAANPDQFKLPDENVVDGEATQLSAILGVNTPDGRGNATAYVTYREVNPVYQANRDYSACALGTRNSGTEFTCSGSSTNAVANFLNLGPTRPGTGLWFRTNGSEFIPRNFTTDTFNFNPFNFYQRPDERYTFGTFAHYEFNRHFDVYTELGFTDTVTNAQIAPSGIFGGGVAGQSGGIRCSNPFLTAQQVDFLCTQNGLSGDDVAEGVLILRRNVEGGPRQSHIQNTTYRGVVGTRGAFFDTGFDYDVFGSYAKVTYANEYENELSIRKSSLALDAARDVNGNIVCRVNADADPANDAPGCVPYNIFSGTPSAAALNYITSPLQEQGTTTQQVISGSIFGDLARYGIQSPAADTPVGIALGAEYRRDTLDRNPDEAYQSGDGFGQGGPTNPVSGSTDVWELFGEVQVPLVENRPGIEFLNFEGAYRFSEYSTGVSTDTYKAGLEWGPTADLRVRASYQRAVRAPNVVELFSPTGIGLFDLSQNANGLYDPCAGTTPAASQAACANTGVTPALYGNIADNPAGQFNALFGGNPDLGPETSDTITFGAVFTPSALPGFTLSIDYFDIVVEDAISTVPPSQALAQCLATGAAEFCSLINRGNGGTLWANPTGFVVATNQNIGELSTRGVDVVASYTFDLDNMAAGTGELNVELVGTYLDQLETVSFPGATPFDCVGFYGSQCGTPNPEWRHKLRTTWVTPWDVDVTGTWRYFGEVDIFGGGAAVHETLDSQNWFDISANWHAREGTSVRFGVNNVLDEAPPLSASVGAGFGNGNTYPQVYDALGRYVFFGITQGF</sequence>
<dbReference type="InterPro" id="IPR039426">
    <property type="entry name" value="TonB-dep_rcpt-like"/>
</dbReference>
<dbReference type="SUPFAM" id="SSF56935">
    <property type="entry name" value="Porins"/>
    <property type="match status" value="1"/>
</dbReference>
<evidence type="ECO:0000259" key="13">
    <source>
        <dbReference type="Pfam" id="PF00593"/>
    </source>
</evidence>